<dbReference type="RefSeq" id="WP_161931599.1">
    <property type="nucleotide sequence ID" value="NZ_CP047901.1"/>
</dbReference>
<feature type="transmembrane region" description="Helical" evidence="1">
    <location>
        <begin position="347"/>
        <end position="366"/>
    </location>
</feature>
<dbReference type="EMBL" id="CP047901">
    <property type="protein sequence ID" value="QHO63208.1"/>
    <property type="molecule type" value="Genomic_DNA"/>
</dbReference>
<feature type="transmembrane region" description="Helical" evidence="1">
    <location>
        <begin position="109"/>
        <end position="132"/>
    </location>
</feature>
<dbReference type="InterPro" id="IPR051533">
    <property type="entry name" value="WaaL-like"/>
</dbReference>
<gene>
    <name evidence="2" type="ORF">MICH65_0227</name>
</gene>
<keyword evidence="3" id="KW-1185">Reference proteome</keyword>
<feature type="transmembrane region" description="Helical" evidence="1">
    <location>
        <begin position="181"/>
        <end position="199"/>
    </location>
</feature>
<accession>A0A857NG38</accession>
<feature type="transmembrane region" description="Helical" evidence="1">
    <location>
        <begin position="85"/>
        <end position="102"/>
    </location>
</feature>
<protein>
    <recommendedName>
        <fullName evidence="4">O-antigen polymerase</fullName>
    </recommendedName>
</protein>
<evidence type="ECO:0000313" key="3">
    <source>
        <dbReference type="Proteomes" id="UP000463983"/>
    </source>
</evidence>
<feature type="transmembrane region" description="Helical" evidence="1">
    <location>
        <begin position="211"/>
        <end position="238"/>
    </location>
</feature>
<reference evidence="3" key="1">
    <citation type="journal article" date="2020" name="Microorganisms">
        <title>Complete Genome of a Member of a New Bacterial Lineage in the Microgenomates Group Reveals an Unusual Nucleotide Composition Disparity Between Two Strands of DNA and Limited Metabolic Potential.</title>
        <authorList>
            <person name="Kadnikov V.V."/>
            <person name="Mardanov A.V."/>
            <person name="Beletsky A.V."/>
            <person name="Karnachuk O.V."/>
            <person name="Ravin N.V."/>
        </authorList>
    </citation>
    <scope>NUCLEOTIDE SEQUENCE [LARGE SCALE GENOMIC DNA]</scope>
</reference>
<dbReference type="Proteomes" id="UP000463983">
    <property type="component" value="Chromosome"/>
</dbReference>
<feature type="transmembrane region" description="Helical" evidence="1">
    <location>
        <begin position="244"/>
        <end position="264"/>
    </location>
</feature>
<feature type="transmembrane region" description="Helical" evidence="1">
    <location>
        <begin position="319"/>
        <end position="338"/>
    </location>
</feature>
<dbReference type="AlphaFoldDB" id="A0A857NG38"/>
<keyword evidence="1" id="KW-0812">Transmembrane</keyword>
<evidence type="ECO:0000256" key="1">
    <source>
        <dbReference type="SAM" id="Phobius"/>
    </source>
</evidence>
<proteinExistence type="predicted"/>
<keyword evidence="1" id="KW-0472">Membrane</keyword>
<dbReference type="PANTHER" id="PTHR37422">
    <property type="entry name" value="TEICHURONIC ACID BIOSYNTHESIS PROTEIN TUAE"/>
    <property type="match status" value="1"/>
</dbReference>
<dbReference type="PANTHER" id="PTHR37422:SF13">
    <property type="entry name" value="LIPOPOLYSACCHARIDE BIOSYNTHESIS PROTEIN PA4999-RELATED"/>
    <property type="match status" value="1"/>
</dbReference>
<organism evidence="2 3">
    <name type="scientific">Candidatus Chazhemtobacterium aquaticus</name>
    <dbReference type="NCBI Taxonomy" id="2715735"/>
    <lineage>
        <taxon>Bacteria</taxon>
        <taxon>Candidatus Chazhemtobacteraceae</taxon>
        <taxon>Candidatus Chazhemtobacterium</taxon>
    </lineage>
</organism>
<feature type="transmembrane region" description="Helical" evidence="1">
    <location>
        <begin position="34"/>
        <end position="53"/>
    </location>
</feature>
<evidence type="ECO:0000313" key="2">
    <source>
        <dbReference type="EMBL" id="QHO63208.1"/>
    </source>
</evidence>
<feature type="transmembrane region" description="Helical" evidence="1">
    <location>
        <begin position="276"/>
        <end position="299"/>
    </location>
</feature>
<feature type="transmembrane region" description="Helical" evidence="1">
    <location>
        <begin position="60"/>
        <end position="79"/>
    </location>
</feature>
<name>A0A857NG38_9BACT</name>
<evidence type="ECO:0008006" key="4">
    <source>
        <dbReference type="Google" id="ProtNLM"/>
    </source>
</evidence>
<sequence length="392" mass="44137">MLRTVLTLITFLLPTQLGLHLWPSWSFLHGLSIDYLSITVYFTDLLLLTLLFIHPPRFLFNKSVKIVVSTILLSSFLGLQPLNSLVLLFRILLLLNFSLAVSTQNKSTLSSLLTSISVSTILVSLLAIFQFISQSSLDGPFYWLGERHYSLTTPDIAKTILPFTGQQILRSYSMFSHPNSLAGYLVVVSLLIIILKRKLNLKNVLIQITLLLSFLALLTTFSRSAIFALIASVISLFFSVSYSPFLIILIPLLLTLIFTVPLSLGSQVSVTTRQLLNFYALKATWSHLFFGLGLNNFTIYLSQITPPLNHYLLQPVHNIYLLLLSELGFVPIITLLSIRPQRKINTLFLPVILAILITGSLDHYWLTLPQNRLLISFFVGLLFNSNLSRHSS</sequence>
<keyword evidence="1" id="KW-1133">Transmembrane helix</keyword>
<dbReference type="KEGG" id="caqa:MICH65_0227"/>